<protein>
    <recommendedName>
        <fullName evidence="10">Flagellar L-ring protein</fullName>
    </recommendedName>
    <alternativeName>
        <fullName evidence="10">Basal body L-ring protein</fullName>
    </alternativeName>
</protein>
<dbReference type="PANTHER" id="PTHR34933">
    <property type="entry name" value="FLAGELLAR L-RING PROTEIN"/>
    <property type="match status" value="1"/>
</dbReference>
<reference evidence="13" key="1">
    <citation type="journal article" date="2018" name="Front. Microbiol.">
        <title>Genome-Based Analysis Reveals the Taxonomy and Diversity of the Family Idiomarinaceae.</title>
        <authorList>
            <person name="Liu Y."/>
            <person name="Lai Q."/>
            <person name="Shao Z."/>
        </authorList>
    </citation>
    <scope>NUCLEOTIDE SEQUENCE [LARGE SCALE GENOMIC DNA]</scope>
    <source>
        <strain evidence="13">CVS-6</strain>
    </source>
</reference>
<dbReference type="GO" id="GO:0071973">
    <property type="term" value="P:bacterial-type flagellum-dependent cell motility"/>
    <property type="evidence" value="ECO:0007669"/>
    <property type="project" value="InterPro"/>
</dbReference>
<dbReference type="GO" id="GO:0009427">
    <property type="term" value="C:bacterial-type flagellum basal body, distal rod, L ring"/>
    <property type="evidence" value="ECO:0007669"/>
    <property type="project" value="InterPro"/>
</dbReference>
<dbReference type="InterPro" id="IPR000527">
    <property type="entry name" value="Flag_Lring"/>
</dbReference>
<dbReference type="AlphaFoldDB" id="A0A432YDG3"/>
<evidence type="ECO:0000313" key="13">
    <source>
        <dbReference type="Proteomes" id="UP000288259"/>
    </source>
</evidence>
<evidence type="ECO:0000256" key="7">
    <source>
        <dbReference type="ARBA" id="ARBA00023139"/>
    </source>
</evidence>
<dbReference type="PRINTS" id="PR01008">
    <property type="entry name" value="FLGLRINGFLGH"/>
</dbReference>
<evidence type="ECO:0000256" key="2">
    <source>
        <dbReference type="ARBA" id="ARBA00004635"/>
    </source>
</evidence>
<keyword evidence="12" id="KW-0969">Cilium</keyword>
<evidence type="ECO:0000256" key="5">
    <source>
        <dbReference type="ARBA" id="ARBA00022729"/>
    </source>
</evidence>
<evidence type="ECO:0000256" key="8">
    <source>
        <dbReference type="ARBA" id="ARBA00023143"/>
    </source>
</evidence>
<comment type="similarity">
    <text evidence="3 10">Belongs to the FlgH family.</text>
</comment>
<evidence type="ECO:0000256" key="3">
    <source>
        <dbReference type="ARBA" id="ARBA00006929"/>
    </source>
</evidence>
<dbReference type="HAMAP" id="MF_00415">
    <property type="entry name" value="FlgH"/>
    <property type="match status" value="1"/>
</dbReference>
<accession>A0A432YDG3</accession>
<keyword evidence="8 10" id="KW-0975">Bacterial flagellum</keyword>
<dbReference type="GO" id="GO:0009279">
    <property type="term" value="C:cell outer membrane"/>
    <property type="evidence" value="ECO:0007669"/>
    <property type="project" value="UniProtKB-SubCell"/>
</dbReference>
<keyword evidence="13" id="KW-1185">Reference proteome</keyword>
<dbReference type="GO" id="GO:0003774">
    <property type="term" value="F:cytoskeletal motor activity"/>
    <property type="evidence" value="ECO:0007669"/>
    <property type="project" value="InterPro"/>
</dbReference>
<gene>
    <name evidence="10 12" type="primary">flgH</name>
    <name evidence="12" type="ORF">CWI71_09485</name>
</gene>
<feature type="chain" id="PRO_5019107223" description="Flagellar L-ring protein" evidence="11">
    <location>
        <begin position="21"/>
        <end position="218"/>
    </location>
</feature>
<evidence type="ECO:0000256" key="6">
    <source>
        <dbReference type="ARBA" id="ARBA00023136"/>
    </source>
</evidence>
<evidence type="ECO:0000256" key="10">
    <source>
        <dbReference type="HAMAP-Rule" id="MF_00415"/>
    </source>
</evidence>
<dbReference type="PROSITE" id="PS51257">
    <property type="entry name" value="PROKAR_LIPOPROTEIN"/>
    <property type="match status" value="1"/>
</dbReference>
<feature type="signal peptide" evidence="11">
    <location>
        <begin position="1"/>
        <end position="20"/>
    </location>
</feature>
<keyword evidence="6 10" id="KW-0472">Membrane</keyword>
<comment type="caution">
    <text evidence="12">The sequence shown here is derived from an EMBL/GenBank/DDBJ whole genome shotgun (WGS) entry which is preliminary data.</text>
</comment>
<keyword evidence="12" id="KW-0966">Cell projection</keyword>
<comment type="function">
    <text evidence="1 10">Assembles around the rod to form the L-ring and probably protects the motor/basal body from shearing forces during rotation.</text>
</comment>
<evidence type="ECO:0000256" key="1">
    <source>
        <dbReference type="ARBA" id="ARBA00002591"/>
    </source>
</evidence>
<keyword evidence="7" id="KW-0564">Palmitate</keyword>
<proteinExistence type="inferred from homology"/>
<keyword evidence="12" id="KW-0282">Flagellum</keyword>
<sequence>MRHYFLAVALVLSGCSSAPAPQVVEPYQPVQPPQPAPTKVNGAIYQAQVGYMPLFEDQRPRRVGDIITVVLEEQANATKSSSSNAARASNWNVDLEGLPDALAELAEYGFEIGSSNDFSGSGGASASNRFSGIVTVQVTEVYANGNLQVRGEKQLAINQGREFIRFSGVVNPRSISARNTVLSTAVSEARLEYIGDGYISGAQRMGWLQRFFNYVTPF</sequence>
<comment type="subunit">
    <text evidence="4 10">The basal body constitutes a major portion of the flagellar organelle and consists of four rings (L,P,S, and M) mounted on a central rod.</text>
</comment>
<organism evidence="12 13">
    <name type="scientific">Pseudidiomarina insulisalsae</name>
    <dbReference type="NCBI Taxonomy" id="575789"/>
    <lineage>
        <taxon>Bacteria</taxon>
        <taxon>Pseudomonadati</taxon>
        <taxon>Pseudomonadota</taxon>
        <taxon>Gammaproteobacteria</taxon>
        <taxon>Alteromonadales</taxon>
        <taxon>Idiomarinaceae</taxon>
        <taxon>Pseudidiomarina</taxon>
    </lineage>
</organism>
<comment type="subcellular location">
    <subcellularLocation>
        <location evidence="10">Cell outer membrane</location>
        <topology evidence="10">Lipid-anchor</topology>
    </subcellularLocation>
    <subcellularLocation>
        <location evidence="10">Bacterial flagellum basal body</location>
    </subcellularLocation>
    <subcellularLocation>
        <location evidence="2">Membrane</location>
        <topology evidence="2">Lipid-anchor</topology>
    </subcellularLocation>
</comment>
<evidence type="ECO:0000256" key="9">
    <source>
        <dbReference type="ARBA" id="ARBA00023288"/>
    </source>
</evidence>
<name>A0A432YDG3_9GAMM</name>
<evidence type="ECO:0000256" key="4">
    <source>
        <dbReference type="ARBA" id="ARBA00011439"/>
    </source>
</evidence>
<keyword evidence="5 10" id="KW-0732">Signal</keyword>
<dbReference type="PANTHER" id="PTHR34933:SF3">
    <property type="entry name" value="FLAGELLAR L-RING PROTEIN"/>
    <property type="match status" value="1"/>
</dbReference>
<dbReference type="Pfam" id="PF02107">
    <property type="entry name" value="FlgH"/>
    <property type="match status" value="1"/>
</dbReference>
<keyword evidence="10" id="KW-0998">Cell outer membrane</keyword>
<evidence type="ECO:0000256" key="11">
    <source>
        <dbReference type="SAM" id="SignalP"/>
    </source>
</evidence>
<dbReference type="RefSeq" id="WP_126755030.1">
    <property type="nucleotide sequence ID" value="NZ_PIPY01000009.1"/>
</dbReference>
<dbReference type="Proteomes" id="UP000288259">
    <property type="component" value="Unassembled WGS sequence"/>
</dbReference>
<evidence type="ECO:0000313" key="12">
    <source>
        <dbReference type="EMBL" id="RUO59040.1"/>
    </source>
</evidence>
<keyword evidence="9 10" id="KW-0449">Lipoprotein</keyword>
<dbReference type="EMBL" id="PIPY01000009">
    <property type="protein sequence ID" value="RUO59040.1"/>
    <property type="molecule type" value="Genomic_DNA"/>
</dbReference>
<dbReference type="OrthoDB" id="9789463at2"/>